<comment type="caution">
    <text evidence="1">The sequence shown here is derived from an EMBL/GenBank/DDBJ whole genome shotgun (WGS) entry which is preliminary data.</text>
</comment>
<sequence>MRADDSPSTLHEFQLGKKFTVRPDAQNWAILPAGSKQLLS</sequence>
<evidence type="ECO:0000313" key="1">
    <source>
        <dbReference type="EMBL" id="EEN80401.1"/>
    </source>
</evidence>
<accession>C2JX28</accession>
<evidence type="ECO:0000313" key="2">
    <source>
        <dbReference type="Proteomes" id="UP000004525"/>
    </source>
</evidence>
<keyword evidence="2" id="KW-1185">Reference proteome</keyword>
<reference evidence="1" key="1">
    <citation type="submission" date="2009-01" db="EMBL/GenBank/DDBJ databases">
        <authorList>
            <person name="Qin X."/>
            <person name="Bachman B."/>
            <person name="Battles P."/>
            <person name="Bell A."/>
            <person name="Bess C."/>
            <person name="Bickham C."/>
            <person name="Chaboub L."/>
            <person name="Chen D."/>
            <person name="Coyle M."/>
            <person name="Deiros D.R."/>
            <person name="Dinh H."/>
            <person name="Forbes L."/>
            <person name="Fowler G."/>
            <person name="Francisco L."/>
            <person name="Fu Q."/>
            <person name="Gubbala S."/>
            <person name="Hale W."/>
            <person name="Han Y."/>
            <person name="Hemphill L."/>
            <person name="Highlander S.K."/>
            <person name="Hirani K."/>
            <person name="Hogues M."/>
            <person name="Jackson L."/>
            <person name="Jakkamsetti A."/>
            <person name="Javaid M."/>
            <person name="Jiang H."/>
            <person name="Korchina V."/>
            <person name="Kovar C."/>
            <person name="Lara F."/>
            <person name="Lee S."/>
            <person name="Mata R."/>
            <person name="Mathew T."/>
            <person name="Moen C."/>
            <person name="Morales K."/>
            <person name="Munidasa M."/>
            <person name="Nazareth L."/>
            <person name="Ngo R."/>
            <person name="Nguyen L."/>
            <person name="Okwuonu G."/>
            <person name="Ongeri F."/>
            <person name="Patil S."/>
            <person name="Petrosino J."/>
            <person name="Pham C."/>
            <person name="Pham P."/>
            <person name="Pu L.-L."/>
            <person name="Puazo M."/>
            <person name="Raj R."/>
            <person name="Reid J."/>
            <person name="Rouhana J."/>
            <person name="Saada N."/>
            <person name="Shang Y."/>
            <person name="Simmons D."/>
            <person name="Thornton R."/>
            <person name="Warren J."/>
            <person name="Weissenberger G."/>
            <person name="Zhang J."/>
            <person name="Zhang L."/>
            <person name="Zhou C."/>
            <person name="Zhu D."/>
            <person name="Muzny D."/>
            <person name="Worley K."/>
            <person name="Gibbs R."/>
        </authorList>
    </citation>
    <scope>NUCLEOTIDE SEQUENCE [LARGE SCALE GENOMIC DNA]</scope>
    <source>
        <strain evidence="1">LMS2-1</strain>
    </source>
</reference>
<proteinExistence type="predicted"/>
<organism evidence="1 2">
    <name type="scientific">Lacticaseibacillus rhamnosus (strain LMS2-1)</name>
    <dbReference type="NCBI Taxonomy" id="525361"/>
    <lineage>
        <taxon>Bacteria</taxon>
        <taxon>Bacillati</taxon>
        <taxon>Bacillota</taxon>
        <taxon>Bacilli</taxon>
        <taxon>Lactobacillales</taxon>
        <taxon>Lactobacillaceae</taxon>
        <taxon>Lacticaseibacillus</taxon>
    </lineage>
</organism>
<dbReference type="HOGENOM" id="CLU_3291646_0_0_9"/>
<name>C2JX28_LACRM</name>
<dbReference type="AlphaFoldDB" id="C2JX28"/>
<gene>
    <name evidence="1" type="ORF">HMPREF0539_1462</name>
</gene>
<dbReference type="Proteomes" id="UP000004525">
    <property type="component" value="Unassembled WGS sequence"/>
</dbReference>
<protein>
    <submittedName>
        <fullName evidence="1">Uncharacterized protein</fullName>
    </submittedName>
</protein>
<dbReference type="EMBL" id="ACIZ01000061">
    <property type="protein sequence ID" value="EEN80401.1"/>
    <property type="molecule type" value="Genomic_DNA"/>
</dbReference>